<reference evidence="2 3" key="1">
    <citation type="submission" date="2020-01" db="EMBL/GenBank/DDBJ databases">
        <title>Natronorubrum sp. JWXQ-INN 674 isolated from Inner Mongolia Autonomous Region of China.</title>
        <authorList>
            <person name="Xue Q."/>
        </authorList>
    </citation>
    <scope>NUCLEOTIDE SEQUENCE [LARGE SCALE GENOMIC DNA]</scope>
    <source>
        <strain evidence="2 3">JWXQ-INN-674</strain>
    </source>
</reference>
<name>A0A6B0VSY5_9EURY</name>
<dbReference type="AlphaFoldDB" id="A0A6B0VSY5"/>
<keyword evidence="3" id="KW-1185">Reference proteome</keyword>
<feature type="region of interest" description="Disordered" evidence="1">
    <location>
        <begin position="1"/>
        <end position="24"/>
    </location>
</feature>
<sequence length="83" mass="9394">MDDSDELPGSDSDTVVDRGETYTHAQHGRVEVTGIWKGVEQVDKARHTDEKDVFIVRYSAEINGEEVDELTDTLDEFLHSIED</sequence>
<comment type="caution">
    <text evidence="2">The sequence shown here is derived from an EMBL/GenBank/DDBJ whole genome shotgun (WGS) entry which is preliminary data.</text>
</comment>
<dbReference type="RefSeq" id="WP_160067905.1">
    <property type="nucleotide sequence ID" value="NZ_WUYX01000071.1"/>
</dbReference>
<proteinExistence type="predicted"/>
<evidence type="ECO:0000256" key="1">
    <source>
        <dbReference type="SAM" id="MobiDB-lite"/>
    </source>
</evidence>
<evidence type="ECO:0000313" key="3">
    <source>
        <dbReference type="Proteomes" id="UP000434101"/>
    </source>
</evidence>
<protein>
    <submittedName>
        <fullName evidence="2">Uncharacterized protein</fullName>
    </submittedName>
</protein>
<dbReference type="Proteomes" id="UP000434101">
    <property type="component" value="Unassembled WGS sequence"/>
</dbReference>
<dbReference type="EMBL" id="WUYX01000071">
    <property type="protein sequence ID" value="MXV64525.1"/>
    <property type="molecule type" value="Genomic_DNA"/>
</dbReference>
<dbReference type="OrthoDB" id="196086at2157"/>
<gene>
    <name evidence="2" type="ORF">GS429_21110</name>
</gene>
<evidence type="ECO:0000313" key="2">
    <source>
        <dbReference type="EMBL" id="MXV64525.1"/>
    </source>
</evidence>
<organism evidence="2 3">
    <name type="scientific">Natronorubrum halalkaliphilum</name>
    <dbReference type="NCBI Taxonomy" id="2691917"/>
    <lineage>
        <taxon>Archaea</taxon>
        <taxon>Methanobacteriati</taxon>
        <taxon>Methanobacteriota</taxon>
        <taxon>Stenosarchaea group</taxon>
        <taxon>Halobacteria</taxon>
        <taxon>Halobacteriales</taxon>
        <taxon>Natrialbaceae</taxon>
        <taxon>Natronorubrum</taxon>
    </lineage>
</organism>
<accession>A0A6B0VSY5</accession>